<dbReference type="RefSeq" id="WP_036643981.1">
    <property type="nucleotide sequence ID" value="NZ_CBCSBX010000003.1"/>
</dbReference>
<dbReference type="GeneID" id="97558025"/>
<dbReference type="Pfam" id="PF03009">
    <property type="entry name" value="GDPD"/>
    <property type="match status" value="1"/>
</dbReference>
<reference evidence="2" key="1">
    <citation type="journal article" date="2016" name="Genome Announc.">
        <title>Draft genomes of two strains of Paenibacillus glucanolyticus with capability to degrade lignocellulose.</title>
        <authorList>
            <person name="Mathews S.L."/>
            <person name="Pawlak J."/>
            <person name="Grunden A.M."/>
        </authorList>
    </citation>
    <scope>NUCLEOTIDE SEQUENCE [LARGE SCALE GENOMIC DNA]</scope>
    <source>
        <strain evidence="2">SLM1</strain>
    </source>
</reference>
<comment type="caution">
    <text evidence="2">The sequence shown here is derived from an EMBL/GenBank/DDBJ whole genome shotgun (WGS) entry which is preliminary data.</text>
</comment>
<evidence type="ECO:0000259" key="1">
    <source>
        <dbReference type="PROSITE" id="PS51704"/>
    </source>
</evidence>
<dbReference type="InterPro" id="IPR030395">
    <property type="entry name" value="GP_PDE_dom"/>
</dbReference>
<dbReference type="KEGG" id="pglu:A3958_11820"/>
<organism evidence="2 3">
    <name type="scientific">Paenibacillus glucanolyticus</name>
    <dbReference type="NCBI Taxonomy" id="59843"/>
    <lineage>
        <taxon>Bacteria</taxon>
        <taxon>Bacillati</taxon>
        <taxon>Bacillota</taxon>
        <taxon>Bacilli</taxon>
        <taxon>Bacillales</taxon>
        <taxon>Paenibacillaceae</taxon>
        <taxon>Paenibacillus</taxon>
    </lineage>
</organism>
<keyword evidence="3" id="KW-1185">Reference proteome</keyword>
<proteinExistence type="predicted"/>
<evidence type="ECO:0000313" key="2">
    <source>
        <dbReference type="EMBL" id="KZS46640.1"/>
    </source>
</evidence>
<name>A0A163JKN4_9BACL</name>
<feature type="domain" description="GP-PDE" evidence="1">
    <location>
        <begin position="3"/>
        <end position="231"/>
    </location>
</feature>
<dbReference type="GO" id="GO:0008081">
    <property type="term" value="F:phosphoric diester hydrolase activity"/>
    <property type="evidence" value="ECO:0007669"/>
    <property type="project" value="InterPro"/>
</dbReference>
<evidence type="ECO:0000313" key="3">
    <source>
        <dbReference type="Proteomes" id="UP000076796"/>
    </source>
</evidence>
<dbReference type="STRING" id="59843.A3958_11820"/>
<dbReference type="PANTHER" id="PTHR46211:SF1">
    <property type="entry name" value="GLYCEROPHOSPHODIESTER PHOSPHODIESTERASE, CYTOPLASMIC"/>
    <property type="match status" value="1"/>
</dbReference>
<accession>A0A163JKN4</accession>
<dbReference type="InterPro" id="IPR017946">
    <property type="entry name" value="PLC-like_Pdiesterase_TIM-brl"/>
</dbReference>
<dbReference type="Gene3D" id="3.20.20.190">
    <property type="entry name" value="Phosphatidylinositol (PI) phosphodiesterase"/>
    <property type="match status" value="1"/>
</dbReference>
<dbReference type="AlphaFoldDB" id="A0A163JKN4"/>
<sequence length="239" mass="26961">MEVRGLAHRGYPLKYPENTMLGFQKALELGFSHLELDVQLTKDGVPVVIHDPTVNRTTNGTGAINAFTLEEIRKLDAGQGEVIPTLEEALRFAKDRMIVDIELKQMGDTYPGLEEKVINVIKETGMEKQVFLTSFDHYSVERARALDPDIELGLVIYGATPSVFPYLEAIGARYVSVKYVYVTPKFMEEARKRNIQLIVWTPDDEAALETLAQYPELLIVTNNLEGWAKVYQEKIAQNA</sequence>
<gene>
    <name evidence="2" type="ORF">AWU65_12280</name>
</gene>
<dbReference type="SUPFAM" id="SSF51695">
    <property type="entry name" value="PLC-like phosphodiesterases"/>
    <property type="match status" value="1"/>
</dbReference>
<dbReference type="PROSITE" id="PS50007">
    <property type="entry name" value="PIPLC_X_DOMAIN"/>
    <property type="match status" value="1"/>
</dbReference>
<dbReference type="PANTHER" id="PTHR46211">
    <property type="entry name" value="GLYCEROPHOSPHORYL DIESTER PHOSPHODIESTERASE"/>
    <property type="match status" value="1"/>
</dbReference>
<dbReference type="OrthoDB" id="384721at2"/>
<dbReference type="Proteomes" id="UP000076796">
    <property type="component" value="Unassembled WGS sequence"/>
</dbReference>
<dbReference type="EMBL" id="LWMH01000001">
    <property type="protein sequence ID" value="KZS46640.1"/>
    <property type="molecule type" value="Genomic_DNA"/>
</dbReference>
<dbReference type="PROSITE" id="PS51704">
    <property type="entry name" value="GP_PDE"/>
    <property type="match status" value="1"/>
</dbReference>
<dbReference type="GO" id="GO:0006629">
    <property type="term" value="P:lipid metabolic process"/>
    <property type="evidence" value="ECO:0007669"/>
    <property type="project" value="InterPro"/>
</dbReference>
<protein>
    <submittedName>
        <fullName evidence="2">Glycerophosphodiester phosphodiesterase</fullName>
    </submittedName>
</protein>